<dbReference type="CDD" id="cd16144">
    <property type="entry name" value="ARS_like"/>
    <property type="match status" value="1"/>
</dbReference>
<name>A0A3R8PZ53_9FLAO</name>
<evidence type="ECO:0000256" key="5">
    <source>
        <dbReference type="ARBA" id="ARBA00022801"/>
    </source>
</evidence>
<dbReference type="GO" id="GO:0004065">
    <property type="term" value="F:arylsulfatase activity"/>
    <property type="evidence" value="ECO:0007669"/>
    <property type="project" value="TreeGrafter"/>
</dbReference>
<organism evidence="8 9">
    <name type="scientific">Maribacter algicola</name>
    <dbReference type="NCBI Taxonomy" id="2498892"/>
    <lineage>
        <taxon>Bacteria</taxon>
        <taxon>Pseudomonadati</taxon>
        <taxon>Bacteroidota</taxon>
        <taxon>Flavobacteriia</taxon>
        <taxon>Flavobacteriales</taxon>
        <taxon>Flavobacteriaceae</taxon>
        <taxon>Maribacter</taxon>
    </lineage>
</organism>
<dbReference type="Proteomes" id="UP000286990">
    <property type="component" value="Unassembled WGS sequence"/>
</dbReference>
<gene>
    <name evidence="8" type="ORF">DZC72_03330</name>
</gene>
<dbReference type="InterPro" id="IPR017850">
    <property type="entry name" value="Alkaline_phosphatase_core_sf"/>
</dbReference>
<proteinExistence type="inferred from homology"/>
<comment type="cofactor">
    <cofactor evidence="1">
        <name>Ca(2+)</name>
        <dbReference type="ChEBI" id="CHEBI:29108"/>
    </cofactor>
</comment>
<reference evidence="9" key="2">
    <citation type="submission" date="2018-12" db="EMBL/GenBank/DDBJ databases">
        <title>Maribacter lutimaris sp. nov., isolated from marine sediment.</title>
        <authorList>
            <person name="Kim K.K."/>
        </authorList>
    </citation>
    <scope>NUCLEOTIDE SEQUENCE [LARGE SCALE GENOMIC DNA]</scope>
    <source>
        <strain evidence="9">PoM-212</strain>
    </source>
</reference>
<comment type="caution">
    <text evidence="8">The sequence shown here is derived from an EMBL/GenBank/DDBJ whole genome shotgun (WGS) entry which is preliminary data.</text>
</comment>
<dbReference type="Pfam" id="PF00884">
    <property type="entry name" value="Sulfatase"/>
    <property type="match status" value="1"/>
</dbReference>
<keyword evidence="3" id="KW-0479">Metal-binding</keyword>
<dbReference type="PANTHER" id="PTHR42693:SF42">
    <property type="entry name" value="ARYLSULFATASE G"/>
    <property type="match status" value="1"/>
</dbReference>
<dbReference type="Gene3D" id="3.30.1120.10">
    <property type="match status" value="1"/>
</dbReference>
<evidence type="ECO:0000256" key="4">
    <source>
        <dbReference type="ARBA" id="ARBA00022729"/>
    </source>
</evidence>
<dbReference type="EMBL" id="QUSX01000001">
    <property type="protein sequence ID" value="RRQ49642.1"/>
    <property type="molecule type" value="Genomic_DNA"/>
</dbReference>
<evidence type="ECO:0000259" key="7">
    <source>
        <dbReference type="Pfam" id="PF00884"/>
    </source>
</evidence>
<dbReference type="Gene3D" id="3.40.720.10">
    <property type="entry name" value="Alkaline Phosphatase, subunit A"/>
    <property type="match status" value="1"/>
</dbReference>
<feature type="domain" description="Sulfatase N-terminal" evidence="7">
    <location>
        <begin position="30"/>
        <end position="373"/>
    </location>
</feature>
<comment type="similarity">
    <text evidence="2">Belongs to the sulfatase family.</text>
</comment>
<evidence type="ECO:0000256" key="2">
    <source>
        <dbReference type="ARBA" id="ARBA00008779"/>
    </source>
</evidence>
<accession>A0A3R8PZ53</accession>
<evidence type="ECO:0000256" key="1">
    <source>
        <dbReference type="ARBA" id="ARBA00001913"/>
    </source>
</evidence>
<dbReference type="InterPro" id="IPR024607">
    <property type="entry name" value="Sulfatase_CS"/>
</dbReference>
<evidence type="ECO:0000313" key="9">
    <source>
        <dbReference type="Proteomes" id="UP000286990"/>
    </source>
</evidence>
<keyword evidence="5" id="KW-0378">Hydrolase</keyword>
<dbReference type="PANTHER" id="PTHR42693">
    <property type="entry name" value="ARYLSULFATASE FAMILY MEMBER"/>
    <property type="match status" value="1"/>
</dbReference>
<reference evidence="9" key="1">
    <citation type="submission" date="2018-08" db="EMBL/GenBank/DDBJ databases">
        <authorList>
            <person name="Khan S.A."/>
            <person name="J S.E."/>
        </authorList>
    </citation>
    <scope>NUCLEOTIDE SEQUENCE [LARGE SCALE GENOMIC DNA]</scope>
    <source>
        <strain evidence="9">PoM-212</strain>
    </source>
</reference>
<dbReference type="SUPFAM" id="SSF53649">
    <property type="entry name" value="Alkaline phosphatase-like"/>
    <property type="match status" value="1"/>
</dbReference>
<keyword evidence="4" id="KW-0732">Signal</keyword>
<keyword evidence="6" id="KW-0106">Calcium</keyword>
<dbReference type="InterPro" id="IPR050738">
    <property type="entry name" value="Sulfatase"/>
</dbReference>
<dbReference type="GO" id="GO:0046872">
    <property type="term" value="F:metal ion binding"/>
    <property type="evidence" value="ECO:0007669"/>
    <property type="project" value="UniProtKB-KW"/>
</dbReference>
<evidence type="ECO:0000313" key="8">
    <source>
        <dbReference type="EMBL" id="RRQ49642.1"/>
    </source>
</evidence>
<sequence>MIYFLRIFLTGTLVFSMTHVLTAQSSEPMNIVFILADDLGWSDTSLYGTTDFYQTPNLERLAARGMTFTRAYSASPLCSPTRASILTGQTVARHGFTAPEGHLPEVKLSARQSDKASSKEKAIITESATRLNTTYPTLGKLFKKEGYSTAHFGKWHLGPSPYSPLEHGFDVDIPHWPGPGPAGSFVAPWKYPDFKEKYPQEHIEDRMADEAVAWLRKQDKNVPFYMNYWQFSVHAPFDAKESLIQHYRTKVDFNNPQHSPTYGAMVHSLDDAVGTLLDEIDRMGAADNTIIIFFSDNGGNMYDGIVETLPDGEKFLTEPTSNRPLRGGKATMFEGGIRVPCVVVWPGVTQPGSVSNDIIQATDFYPTLLEQLNMQKPQNHKIDGVNIHKALTGGTLERNPIITYFPHQPPVPDWLPASVSAHEGDWKLIRLFHQGENGKHDYRLYNLKWDIGETHDMSAVYPEKVAELDAYIEEHLKDANAVIPRINPDFDPKEYHPELIGIQPNGPRNKTKIEID</sequence>
<dbReference type="InterPro" id="IPR000917">
    <property type="entry name" value="Sulfatase_N"/>
</dbReference>
<protein>
    <submittedName>
        <fullName evidence="8">N-acetylgalactosamine 6-sulfate sulfatase</fullName>
    </submittedName>
</protein>
<dbReference type="OrthoDB" id="9765065at2"/>
<dbReference type="AlphaFoldDB" id="A0A3R8PZ53"/>
<dbReference type="RefSeq" id="WP_125221462.1">
    <property type="nucleotide sequence ID" value="NZ_QUSX01000001.1"/>
</dbReference>
<dbReference type="PROSITE" id="PS00523">
    <property type="entry name" value="SULFATASE_1"/>
    <property type="match status" value="1"/>
</dbReference>
<keyword evidence="9" id="KW-1185">Reference proteome</keyword>
<evidence type="ECO:0000256" key="6">
    <source>
        <dbReference type="ARBA" id="ARBA00022837"/>
    </source>
</evidence>
<evidence type="ECO:0000256" key="3">
    <source>
        <dbReference type="ARBA" id="ARBA00022723"/>
    </source>
</evidence>